<dbReference type="UniPathway" id="UPA00219"/>
<dbReference type="Pfam" id="PF08353">
    <property type="entry name" value="MurT_C"/>
    <property type="match status" value="1"/>
</dbReference>
<feature type="binding site" evidence="2">
    <location>
        <position position="211"/>
    </location>
    <ligand>
        <name>Zn(2+)</name>
        <dbReference type="ChEBI" id="CHEBI:29105"/>
    </ligand>
</feature>
<proteinExistence type="inferred from homology"/>
<keyword evidence="2" id="KW-0573">Peptidoglycan synthesis</keyword>
<keyword evidence="6" id="KW-1185">Reference proteome</keyword>
<dbReference type="GO" id="GO:0071555">
    <property type="term" value="P:cell wall organization"/>
    <property type="evidence" value="ECO:0007669"/>
    <property type="project" value="UniProtKB-KW"/>
</dbReference>
<keyword evidence="2" id="KW-0067">ATP-binding</keyword>
<dbReference type="GO" id="GO:0140282">
    <property type="term" value="F:carbon-nitrogen ligase activity on lipid II"/>
    <property type="evidence" value="ECO:0007669"/>
    <property type="project" value="UniProtKB-UniRule"/>
</dbReference>
<reference evidence="6" key="1">
    <citation type="submission" date="2018-02" db="EMBL/GenBank/DDBJ databases">
        <authorList>
            <person name="Holder M.E."/>
            <person name="Ajami N.J."/>
            <person name="Petrosino J.F."/>
        </authorList>
    </citation>
    <scope>NUCLEOTIDE SEQUENCE [LARGE SCALE GENOMIC DNA]</scope>
    <source>
        <strain evidence="6">CCUG 47132</strain>
    </source>
</reference>
<keyword evidence="2" id="KW-0479">Metal-binding</keyword>
<comment type="subunit">
    <text evidence="2">Forms a heterodimer with GatD.</text>
</comment>
<feature type="domain" description="Mur ligase central" evidence="3">
    <location>
        <begin position="55"/>
        <end position="189"/>
    </location>
</feature>
<accession>A0A2S0L3F4</accession>
<dbReference type="PANTHER" id="PTHR23135:SF7">
    <property type="entry name" value="LIPID II ISOGLUTAMINYL SYNTHASE (GLUTAMINE-HYDROLYZING) SUBUNIT MURT"/>
    <property type="match status" value="1"/>
</dbReference>
<comment type="catalytic activity">
    <reaction evidence="2">
        <text>beta-D-GlcNAc-(1-&gt;4)-Mur2Ac(oyl-L-Ala-gamma-D-O-P-Glu-L-Lys-D-Ala-D-Ala)-di-trans,octa-cis-undecaprenyl diphosphate + NH4(+) = beta-D-GlcNAc-(1-&gt;4)-Mur2Ac(oyl-L-Ala-D-isoglutaminyl-L-Lys-D-Ala-D-Ala)-di-trans,octa-cis-undecaprenyl diphosphate + phosphate + H(+)</text>
        <dbReference type="Rhea" id="RHEA:57932"/>
        <dbReference type="ChEBI" id="CHEBI:15378"/>
        <dbReference type="ChEBI" id="CHEBI:28938"/>
        <dbReference type="ChEBI" id="CHEBI:43474"/>
        <dbReference type="ChEBI" id="CHEBI:62233"/>
        <dbReference type="ChEBI" id="CHEBI:143132"/>
    </reaction>
</comment>
<sequence length="462" mass="52084">MGKLRFFCALLIAKLSIIALKITRHNGTNFPGIVAIRICPNFLEYIELPDKIIGITGTNGKTTCSNLLNDALTFLGEKVLNNSAGSNTITGITTSLINSVNLAGKQSYDTAVFEIDELSSRRIFPFIHIDYLVVTNLSRDSIMRNGHPEYMRSILEANIDKSTRLILNADDLISSLMCPDNSKVYFGIESLDSDKNCCTNLIDDCPICPVCSSKLMYTKNRYSNIGRAYCPNCNFKSFTADYLATDVNIDSMTMNVFLEGENCKFNLFNNGIFNIYNELTLIATLSELNYKVDEIKEAVGSVHITKERLNEFEAGGIKLSSVLCKDRNAYASSRVFEYIEAQPGDKELLLFNNNFQDDATWSENMCWLYDADFELLADDRIKTIVTTGSRGLDFKLRLLSAGVREENIRYVKDPLDCVKELNFTEGETIFLLYGTDPLSPARKVRKILEEHLNRIDKNEKVH</sequence>
<dbReference type="InterPro" id="IPR013221">
    <property type="entry name" value="Mur_ligase_cen"/>
</dbReference>
<dbReference type="InterPro" id="IPR043703">
    <property type="entry name" value="Lipid_II_synth_MurT"/>
</dbReference>
<feature type="domain" description="Lipid II isoglutaminyl synthase (glutamine-hydrolyzing) subunit MurT C-terminal" evidence="4">
    <location>
        <begin position="328"/>
        <end position="432"/>
    </location>
</feature>
<organism evidence="5 6">
    <name type="scientific">Mogibacterium diversum</name>
    <dbReference type="NCBI Taxonomy" id="114527"/>
    <lineage>
        <taxon>Bacteria</taxon>
        <taxon>Bacillati</taxon>
        <taxon>Bacillota</taxon>
        <taxon>Clostridia</taxon>
        <taxon>Peptostreptococcales</taxon>
        <taxon>Anaerovoracaceae</taxon>
        <taxon>Mogibacterium</taxon>
    </lineage>
</organism>
<keyword evidence="2" id="KW-0961">Cell wall biogenesis/degradation</keyword>
<dbReference type="GO" id="GO:0016881">
    <property type="term" value="F:acid-amino acid ligase activity"/>
    <property type="evidence" value="ECO:0007669"/>
    <property type="project" value="InterPro"/>
</dbReference>
<gene>
    <name evidence="2" type="primary">murT</name>
    <name evidence="5" type="ORF">C5Q96_02765</name>
</gene>
<dbReference type="GO" id="GO:0008270">
    <property type="term" value="F:zinc ion binding"/>
    <property type="evidence" value="ECO:0007669"/>
    <property type="project" value="UniProtKB-UniRule"/>
</dbReference>
<feature type="binding site" evidence="2">
    <location>
        <position position="233"/>
    </location>
    <ligand>
        <name>Zn(2+)</name>
        <dbReference type="ChEBI" id="CHEBI:29105"/>
    </ligand>
</feature>
<keyword evidence="2" id="KW-0133">Cell shape</keyword>
<dbReference type="EMBL" id="CP027228">
    <property type="protein sequence ID" value="AVM47832.1"/>
    <property type="molecule type" value="Genomic_DNA"/>
</dbReference>
<dbReference type="HAMAP" id="MF_02214">
    <property type="entry name" value="Lipid_II_synth_MurT"/>
    <property type="match status" value="1"/>
</dbReference>
<comment type="caution">
    <text evidence="2">Lacks conserved residue(s) required for the propagation of feature annotation.</text>
</comment>
<evidence type="ECO:0000259" key="3">
    <source>
        <dbReference type="Pfam" id="PF08245"/>
    </source>
</evidence>
<evidence type="ECO:0000313" key="5">
    <source>
        <dbReference type="EMBL" id="AVM47832.1"/>
    </source>
</evidence>
<keyword evidence="2" id="KW-0547">Nucleotide-binding</keyword>
<evidence type="ECO:0000313" key="6">
    <source>
        <dbReference type="Proteomes" id="UP000237883"/>
    </source>
</evidence>
<evidence type="ECO:0000256" key="2">
    <source>
        <dbReference type="HAMAP-Rule" id="MF_02214"/>
    </source>
</evidence>
<evidence type="ECO:0000256" key="1">
    <source>
        <dbReference type="ARBA" id="ARBA00004752"/>
    </source>
</evidence>
<feature type="binding site" evidence="2">
    <location>
        <position position="230"/>
    </location>
    <ligand>
        <name>Zn(2+)</name>
        <dbReference type="ChEBI" id="CHEBI:29105"/>
    </ligand>
</feature>
<dbReference type="SUPFAM" id="SSF53623">
    <property type="entry name" value="MurD-like peptide ligases, catalytic domain"/>
    <property type="match status" value="1"/>
</dbReference>
<feature type="binding site" evidence="2">
    <location>
        <position position="208"/>
    </location>
    <ligand>
        <name>Zn(2+)</name>
        <dbReference type="ChEBI" id="CHEBI:29105"/>
    </ligand>
</feature>
<dbReference type="AlphaFoldDB" id="A0A2S0L3F4"/>
<dbReference type="GeneID" id="78391177"/>
<dbReference type="GO" id="GO:0008360">
    <property type="term" value="P:regulation of cell shape"/>
    <property type="evidence" value="ECO:0007669"/>
    <property type="project" value="UniProtKB-KW"/>
</dbReference>
<dbReference type="Pfam" id="PF08245">
    <property type="entry name" value="Mur_ligase_M"/>
    <property type="match status" value="1"/>
</dbReference>
<dbReference type="GO" id="GO:0005524">
    <property type="term" value="F:ATP binding"/>
    <property type="evidence" value="ECO:0007669"/>
    <property type="project" value="UniProtKB-UniRule"/>
</dbReference>
<dbReference type="Proteomes" id="UP000237883">
    <property type="component" value="Chromosome"/>
</dbReference>
<dbReference type="EC" id="6.3.5.13" evidence="2"/>
<name>A0A2S0L3F4_9FIRM</name>
<evidence type="ECO:0000259" key="4">
    <source>
        <dbReference type="Pfam" id="PF08353"/>
    </source>
</evidence>
<comment type="similarity">
    <text evidence="2">Belongs to the MurCDEF family. MurT subfamily.</text>
</comment>
<dbReference type="InterPro" id="IPR036565">
    <property type="entry name" value="Mur-like_cat_sf"/>
</dbReference>
<keyword evidence="2" id="KW-0862">Zinc</keyword>
<dbReference type="InterPro" id="IPR013564">
    <property type="entry name" value="MurT_C"/>
</dbReference>
<comment type="pathway">
    <text evidence="1 2">Cell wall biogenesis; peptidoglycan biosynthesis.</text>
</comment>
<keyword evidence="2" id="KW-0436">Ligase</keyword>
<dbReference type="KEGG" id="mdv:C5Q96_02765"/>
<dbReference type="RefSeq" id="WP_106056911.1">
    <property type="nucleotide sequence ID" value="NZ_CP027228.1"/>
</dbReference>
<dbReference type="PANTHER" id="PTHR23135">
    <property type="entry name" value="MUR LIGASE FAMILY MEMBER"/>
    <property type="match status" value="1"/>
</dbReference>
<comment type="catalytic activity">
    <reaction evidence="2">
        <text>beta-D-GlcNAc-(1-&gt;4)-Mur2Ac(oyl-L-Ala-gamma-D-Glu-L-Lys-D-Ala-D-Ala)-di-trans,octa-cis-undecaprenyl diphosphate + L-glutamine + ATP + H2O = beta-D-GlcNAc-(1-&gt;4)-Mur2Ac(oyl-L-Ala-D-isoglutaminyl-L-Lys-D-Ala-D-Ala)-di-trans,octa-cis-undecaprenyl diphosphate + L-glutamate + ADP + phosphate + H(+)</text>
        <dbReference type="Rhea" id="RHEA:57928"/>
        <dbReference type="ChEBI" id="CHEBI:15377"/>
        <dbReference type="ChEBI" id="CHEBI:15378"/>
        <dbReference type="ChEBI" id="CHEBI:29985"/>
        <dbReference type="ChEBI" id="CHEBI:30616"/>
        <dbReference type="ChEBI" id="CHEBI:43474"/>
        <dbReference type="ChEBI" id="CHEBI:58359"/>
        <dbReference type="ChEBI" id="CHEBI:60033"/>
        <dbReference type="ChEBI" id="CHEBI:62233"/>
        <dbReference type="ChEBI" id="CHEBI:456216"/>
        <dbReference type="EC" id="6.3.5.13"/>
    </reaction>
</comment>
<dbReference type="OrthoDB" id="9803907at2"/>
<comment type="function">
    <text evidence="2">The lipid II isoglutaminyl synthase complex catalyzes the formation of alpha-D-isoglutamine in the cell wall lipid II stem peptide. The MurT subunit catalyzes the ATP-dependent amidation of D-glutamate residue of lipid II, converting it to an isoglutamine residue.</text>
</comment>
<comment type="catalytic activity">
    <reaction evidence="2">
        <text>beta-D-GlcNAc-(1-&gt;4)-Mur2Ac(oyl-L-Ala-gamma-D-Glu-L-Lys-D-Ala-D-Ala)-di-trans,octa-cis-undecaprenyl diphosphate + ATP = beta-D-GlcNAc-(1-&gt;4)-Mur2Ac(oyl-L-Ala-gamma-D-O-P-Glu-L-Lys-D-Ala-D-Ala)-di-trans,octa-cis-undecaprenyl diphosphate + ADP</text>
        <dbReference type="Rhea" id="RHEA:59488"/>
        <dbReference type="ChEBI" id="CHEBI:30616"/>
        <dbReference type="ChEBI" id="CHEBI:60033"/>
        <dbReference type="ChEBI" id="CHEBI:143132"/>
        <dbReference type="ChEBI" id="CHEBI:456216"/>
    </reaction>
</comment>
<protein>
    <recommendedName>
        <fullName evidence="2">Lipid II isoglutaminyl synthase (glutamine-hydrolyzing) subunit MurT</fullName>
        <ecNumber evidence="2">6.3.5.13</ecNumber>
    </recommendedName>
</protein>
<dbReference type="Gene3D" id="3.40.1190.10">
    <property type="entry name" value="Mur-like, catalytic domain"/>
    <property type="match status" value="1"/>
</dbReference>
<dbReference type="GO" id="GO:0009252">
    <property type="term" value="P:peptidoglycan biosynthetic process"/>
    <property type="evidence" value="ECO:0007669"/>
    <property type="project" value="UniProtKB-UniRule"/>
</dbReference>